<keyword evidence="14" id="KW-1185">Reference proteome</keyword>
<keyword evidence="5 13" id="KW-0418">Kinase</keyword>
<dbReference type="InterPro" id="IPR017441">
    <property type="entry name" value="Protein_kinase_ATP_BS"/>
</dbReference>
<evidence type="ECO:0000256" key="9">
    <source>
        <dbReference type="PROSITE-ProRule" id="PRU10141"/>
    </source>
</evidence>
<dbReference type="PROSITE" id="PS00107">
    <property type="entry name" value="PROTEIN_KINASE_ATP"/>
    <property type="match status" value="1"/>
</dbReference>
<dbReference type="EC" id="2.7.11.1" evidence="1"/>
<dbReference type="InterPro" id="IPR008271">
    <property type="entry name" value="Ser/Thr_kinase_AS"/>
</dbReference>
<evidence type="ECO:0000256" key="5">
    <source>
        <dbReference type="ARBA" id="ARBA00022777"/>
    </source>
</evidence>
<evidence type="ECO:0000256" key="4">
    <source>
        <dbReference type="ARBA" id="ARBA00022741"/>
    </source>
</evidence>
<dbReference type="PROSITE" id="PS51285">
    <property type="entry name" value="AGC_KINASE_CTER"/>
    <property type="match status" value="1"/>
</dbReference>
<dbReference type="GO" id="GO:0004674">
    <property type="term" value="F:protein serine/threonine kinase activity"/>
    <property type="evidence" value="ECO:0007669"/>
    <property type="project" value="UniProtKB-KW"/>
</dbReference>
<comment type="catalytic activity">
    <reaction evidence="8">
        <text>L-seryl-[protein] + ATP = O-phospho-L-seryl-[protein] + ADP + H(+)</text>
        <dbReference type="Rhea" id="RHEA:17989"/>
        <dbReference type="Rhea" id="RHEA-COMP:9863"/>
        <dbReference type="Rhea" id="RHEA-COMP:11604"/>
        <dbReference type="ChEBI" id="CHEBI:15378"/>
        <dbReference type="ChEBI" id="CHEBI:29999"/>
        <dbReference type="ChEBI" id="CHEBI:30616"/>
        <dbReference type="ChEBI" id="CHEBI:83421"/>
        <dbReference type="ChEBI" id="CHEBI:456216"/>
        <dbReference type="EC" id="2.7.11.1"/>
    </reaction>
</comment>
<dbReference type="AlphaFoldDB" id="A0A2S4L1Q6"/>
<comment type="catalytic activity">
    <reaction evidence="7">
        <text>L-threonyl-[protein] + ATP = O-phospho-L-threonyl-[protein] + ADP + H(+)</text>
        <dbReference type="Rhea" id="RHEA:46608"/>
        <dbReference type="Rhea" id="RHEA-COMP:11060"/>
        <dbReference type="Rhea" id="RHEA-COMP:11605"/>
        <dbReference type="ChEBI" id="CHEBI:15378"/>
        <dbReference type="ChEBI" id="CHEBI:30013"/>
        <dbReference type="ChEBI" id="CHEBI:30616"/>
        <dbReference type="ChEBI" id="CHEBI:61977"/>
        <dbReference type="ChEBI" id="CHEBI:456216"/>
        <dbReference type="EC" id="2.7.11.1"/>
    </reaction>
</comment>
<feature type="domain" description="Protein kinase" evidence="11">
    <location>
        <begin position="342"/>
        <end position="698"/>
    </location>
</feature>
<keyword evidence="3" id="KW-0808">Transferase</keyword>
<feature type="compositionally biased region" description="Basic and acidic residues" evidence="10">
    <location>
        <begin position="104"/>
        <end position="122"/>
    </location>
</feature>
<feature type="binding site" evidence="9">
    <location>
        <position position="381"/>
    </location>
    <ligand>
        <name>ATP</name>
        <dbReference type="ChEBI" id="CHEBI:30616"/>
    </ligand>
</feature>
<evidence type="ECO:0000313" key="14">
    <source>
        <dbReference type="Proteomes" id="UP000237481"/>
    </source>
</evidence>
<evidence type="ECO:0000313" key="13">
    <source>
        <dbReference type="EMBL" id="POR36380.1"/>
    </source>
</evidence>
<dbReference type="Gene3D" id="3.30.200.20">
    <property type="entry name" value="Phosphorylase Kinase, domain 1"/>
    <property type="match status" value="1"/>
</dbReference>
<feature type="region of interest" description="Disordered" evidence="10">
    <location>
        <begin position="67"/>
        <end position="135"/>
    </location>
</feature>
<dbReference type="SMART" id="SM00220">
    <property type="entry name" value="S_TKc"/>
    <property type="match status" value="1"/>
</dbReference>
<dbReference type="SUPFAM" id="SSF56112">
    <property type="entry name" value="Protein kinase-like (PK-like)"/>
    <property type="match status" value="1"/>
</dbReference>
<dbReference type="Pfam" id="PF00069">
    <property type="entry name" value="Pkinase"/>
    <property type="match status" value="2"/>
</dbReference>
<evidence type="ECO:0000256" key="3">
    <source>
        <dbReference type="ARBA" id="ARBA00022679"/>
    </source>
</evidence>
<protein>
    <recommendedName>
        <fullName evidence="1">non-specific serine/threonine protein kinase</fullName>
        <ecNumber evidence="1">2.7.11.1</ecNumber>
    </recommendedName>
</protein>
<dbReference type="InterPro" id="IPR050236">
    <property type="entry name" value="Ser_Thr_kinase_AGC"/>
</dbReference>
<evidence type="ECO:0000256" key="7">
    <source>
        <dbReference type="ARBA" id="ARBA00047899"/>
    </source>
</evidence>
<proteinExistence type="predicted"/>
<keyword evidence="4 9" id="KW-0547">Nucleotide-binding</keyword>
<dbReference type="PROSITE" id="PS50011">
    <property type="entry name" value="PROTEIN_KINASE_DOM"/>
    <property type="match status" value="1"/>
</dbReference>
<comment type="caution">
    <text evidence="13">The sequence shown here is derived from an EMBL/GenBank/DDBJ whole genome shotgun (WGS) entry which is preliminary data.</text>
</comment>
<dbReference type="STRING" id="94208.A0A2S4L1Q6"/>
<keyword evidence="2" id="KW-0723">Serine/threonine-protein kinase</keyword>
<evidence type="ECO:0000256" key="8">
    <source>
        <dbReference type="ARBA" id="ARBA00048679"/>
    </source>
</evidence>
<dbReference type="OrthoDB" id="3638488at2759"/>
<evidence type="ECO:0000259" key="12">
    <source>
        <dbReference type="PROSITE" id="PS51285"/>
    </source>
</evidence>
<dbReference type="Proteomes" id="UP000237481">
    <property type="component" value="Unassembled WGS sequence"/>
</dbReference>
<dbReference type="GO" id="GO:0035556">
    <property type="term" value="P:intracellular signal transduction"/>
    <property type="evidence" value="ECO:0007669"/>
    <property type="project" value="TreeGrafter"/>
</dbReference>
<feature type="compositionally biased region" description="Basic residues" evidence="10">
    <location>
        <begin position="218"/>
        <end position="228"/>
    </location>
</feature>
<feature type="compositionally biased region" description="Polar residues" evidence="10">
    <location>
        <begin position="229"/>
        <end position="240"/>
    </location>
</feature>
<dbReference type="PROSITE" id="PS00108">
    <property type="entry name" value="PROTEIN_KINASE_ST"/>
    <property type="match status" value="1"/>
</dbReference>
<evidence type="ECO:0000256" key="10">
    <source>
        <dbReference type="SAM" id="MobiDB-lite"/>
    </source>
</evidence>
<organism evidence="13 14">
    <name type="scientific">Tolypocladium paradoxum</name>
    <dbReference type="NCBI Taxonomy" id="94208"/>
    <lineage>
        <taxon>Eukaryota</taxon>
        <taxon>Fungi</taxon>
        <taxon>Dikarya</taxon>
        <taxon>Ascomycota</taxon>
        <taxon>Pezizomycotina</taxon>
        <taxon>Sordariomycetes</taxon>
        <taxon>Hypocreomycetidae</taxon>
        <taxon>Hypocreales</taxon>
        <taxon>Ophiocordycipitaceae</taxon>
        <taxon>Tolypocladium</taxon>
    </lineage>
</organism>
<accession>A0A2S4L1Q6</accession>
<evidence type="ECO:0000256" key="2">
    <source>
        <dbReference type="ARBA" id="ARBA00022527"/>
    </source>
</evidence>
<sequence>MRPGLLTKRSCPVLEPTPVIAPNVTSPLQAADREDPLDGNVLKIGHGGSSVWSEIRGAIRAIGRTSRTGKWHPHCPAKGRLVTQGPAESESSTVLEWSPGENRPAADKGKGVARDGYGDRRPPTQRKGKGITPRDLVKKLGFGSGLDSSTTVVLRGSPLKRRTSLQALASVRSGHSSGPGSSVSSDRSSKMSTMGNDSTRKTSVDSRFSDSTSMKDSLKRRHSRRHPWSKSSPDGGTLQTIDEGAFQAQPTVLTVERAAAAKIYLETHFNELLNKPSARNSRRQYLESQLYYSPHLTIDQKEAIRLSFYQQETCHVRETRVLRAQSLTSLKWKDSASHTDRYESLKILGRGSFGVVRLVREKSESEHVYPKQVFAMKVIRKSDMLRSSQEGHLRAERDFLVASEGSSWIVPLVASFQDPKSLYLVMEYMPGGDFLGLLIRENILHESVARFYIAEMTLAVEEAHRLKFIHRDIKPDNFLISASGHLKISDFGLAFDGHWSHDASYYNCQRYSLLQRLGISIDGDADDQKKCENISTQLPWLQSMKEVLERHEKQDEPSKDDLPRLLGWRNRCGNRATANSVVGTSQYMAPEVIKACRGSEYDGSIGIILYECLYGHTPFFAEDGRKQTKNNILSSCRTNTYDKDHKRLFSFPHRPLVSDKCKDLIYRLIQDKEIRLCSKRYQMKDRSLVDPRRSTDFFGRFVFPDDAEDIKAHRWFKNFPWDRIHTISPPFIPHITSLEDTHYFDESEPIEDLSASSPSTVDVTPDDVRTILHEFRTYVQNIAIDLISAPYDSARLRSADHRIDSVFKLTVNERKVLKHFIRMYGRKERKRPRDILLRDENTKDVVMDVRKETAFMGYAWRRMRPGGYVTPKWTV</sequence>
<evidence type="ECO:0000256" key="1">
    <source>
        <dbReference type="ARBA" id="ARBA00012513"/>
    </source>
</evidence>
<feature type="compositionally biased region" description="Basic and acidic residues" evidence="10">
    <location>
        <begin position="198"/>
        <end position="208"/>
    </location>
</feature>
<evidence type="ECO:0000259" key="11">
    <source>
        <dbReference type="PROSITE" id="PS50011"/>
    </source>
</evidence>
<feature type="region of interest" description="Disordered" evidence="10">
    <location>
        <begin position="168"/>
        <end position="240"/>
    </location>
</feature>
<feature type="compositionally biased region" description="Low complexity" evidence="10">
    <location>
        <begin position="170"/>
        <end position="195"/>
    </location>
</feature>
<dbReference type="InterPro" id="IPR000961">
    <property type="entry name" value="AGC-kinase_C"/>
</dbReference>
<reference evidence="13 14" key="1">
    <citation type="submission" date="2018-01" db="EMBL/GenBank/DDBJ databases">
        <title>Harnessing the power of phylogenomics to disentangle the directionality and signatures of interkingdom host jumping in the parasitic fungal genus Tolypocladium.</title>
        <authorList>
            <person name="Quandt C.A."/>
            <person name="Patterson W."/>
            <person name="Spatafora J.W."/>
        </authorList>
    </citation>
    <scope>NUCLEOTIDE SEQUENCE [LARGE SCALE GENOMIC DNA]</scope>
    <source>
        <strain evidence="13 14">NRBC 100945</strain>
    </source>
</reference>
<dbReference type="Gene3D" id="1.10.510.10">
    <property type="entry name" value="Transferase(Phosphotransferase) domain 1"/>
    <property type="match status" value="1"/>
</dbReference>
<dbReference type="PANTHER" id="PTHR24356">
    <property type="entry name" value="SERINE/THREONINE-PROTEIN KINASE"/>
    <property type="match status" value="1"/>
</dbReference>
<feature type="compositionally biased region" description="Basic residues" evidence="10">
    <location>
        <begin position="67"/>
        <end position="77"/>
    </location>
</feature>
<dbReference type="InterPro" id="IPR011009">
    <property type="entry name" value="Kinase-like_dom_sf"/>
</dbReference>
<name>A0A2S4L1Q6_9HYPO</name>
<dbReference type="EMBL" id="PKSG01000328">
    <property type="protein sequence ID" value="POR36380.1"/>
    <property type="molecule type" value="Genomic_DNA"/>
</dbReference>
<keyword evidence="6 9" id="KW-0067">ATP-binding</keyword>
<gene>
    <name evidence="13" type="ORF">TPAR_03421</name>
</gene>
<dbReference type="PANTHER" id="PTHR24356:SF400">
    <property type="entry name" value="SERINE_THREONINE-PROTEIN KINASE CBK1"/>
    <property type="match status" value="1"/>
</dbReference>
<dbReference type="InterPro" id="IPR000719">
    <property type="entry name" value="Prot_kinase_dom"/>
</dbReference>
<dbReference type="GO" id="GO:0005524">
    <property type="term" value="F:ATP binding"/>
    <property type="evidence" value="ECO:0007669"/>
    <property type="project" value="UniProtKB-UniRule"/>
</dbReference>
<evidence type="ECO:0000256" key="6">
    <source>
        <dbReference type="ARBA" id="ARBA00022840"/>
    </source>
</evidence>
<feature type="domain" description="AGC-kinase C-terminal" evidence="12">
    <location>
        <begin position="717"/>
        <end position="787"/>
    </location>
</feature>